<organism evidence="2 3">
    <name type="scientific">Leptospira saintgironsiae</name>
    <dbReference type="NCBI Taxonomy" id="2023183"/>
    <lineage>
        <taxon>Bacteria</taxon>
        <taxon>Pseudomonadati</taxon>
        <taxon>Spirochaetota</taxon>
        <taxon>Spirochaetia</taxon>
        <taxon>Leptospirales</taxon>
        <taxon>Leptospiraceae</taxon>
        <taxon>Leptospira</taxon>
    </lineage>
</organism>
<sequence length="529" mass="61880">MLSRILNLKYLDLMVGIFIFAYISYFQAWLSDDAFISFRVVDNFVNGYGLRWNIAERVQVFTNPLLVLILSPLYYLWRNIVAISFITSFIFGIGSIYLLKKIAVSRLSFVVSILFLFSSVTFFDYVFSGLENSLNYLIEASFFYYLWKDEDSPKGKLPICTFLISIAVVSRFDFVLIFAIPYIVLLYSEYSKNRINRKVILLSILGLLPIILWLLFSGFYFGSFLPNTYFAKTNILEPFPDIVLQGLKYFKFQFFWDPISFIFIPLVFLIHLAFKQLRWALPIAFLYAVPFLFYILFIGGDFMAGRFFTSVVFFFGLVLARLPFRLKDGLITILLVIIYNFLFQFTPIHVDQIGSLSKNFVDGIANEKNIYYSKTAFRHRNTSGSILYKLARRAKLYKVDDSVVLRGQIGIFGYSLGPNYHIIDFYALSDALLSRLRGYGRVGHKKRFLPKGYIEGIKSGKNEITDLGLKEYYDGIRILTREYVWDKRRLELFWKYQFGKLRKYDAIYEFGKIQIENYPRIKIDTSLSE</sequence>
<evidence type="ECO:0008006" key="4">
    <source>
        <dbReference type="Google" id="ProtNLM"/>
    </source>
</evidence>
<proteinExistence type="predicted"/>
<keyword evidence="1" id="KW-1133">Transmembrane helix</keyword>
<feature type="transmembrane region" description="Helical" evidence="1">
    <location>
        <begin position="199"/>
        <end position="221"/>
    </location>
</feature>
<dbReference type="AlphaFoldDB" id="A0A2M9Y9P9"/>
<feature type="transmembrane region" description="Helical" evidence="1">
    <location>
        <begin position="75"/>
        <end position="99"/>
    </location>
</feature>
<feature type="transmembrane region" description="Helical" evidence="1">
    <location>
        <begin position="279"/>
        <end position="297"/>
    </location>
</feature>
<keyword evidence="3" id="KW-1185">Reference proteome</keyword>
<name>A0A2M9Y9P9_9LEPT</name>
<dbReference type="EMBL" id="NPDR01000006">
    <property type="protein sequence ID" value="PJZ48304.1"/>
    <property type="molecule type" value="Genomic_DNA"/>
</dbReference>
<evidence type="ECO:0000313" key="3">
    <source>
        <dbReference type="Proteomes" id="UP000231926"/>
    </source>
</evidence>
<feature type="transmembrane region" description="Helical" evidence="1">
    <location>
        <begin position="303"/>
        <end position="322"/>
    </location>
</feature>
<comment type="caution">
    <text evidence="2">The sequence shown here is derived from an EMBL/GenBank/DDBJ whole genome shotgun (WGS) entry which is preliminary data.</text>
</comment>
<accession>A0A2M9Y9P9</accession>
<dbReference type="Proteomes" id="UP000231926">
    <property type="component" value="Unassembled WGS sequence"/>
</dbReference>
<protein>
    <recommendedName>
        <fullName evidence="4">Glycosyltransferase RgtA/B/C/D-like domain-containing protein</fullName>
    </recommendedName>
</protein>
<feature type="transmembrane region" description="Helical" evidence="1">
    <location>
        <begin position="12"/>
        <end position="30"/>
    </location>
</feature>
<feature type="transmembrane region" description="Helical" evidence="1">
    <location>
        <begin position="329"/>
        <end position="350"/>
    </location>
</feature>
<feature type="transmembrane region" description="Helical" evidence="1">
    <location>
        <begin position="254"/>
        <end position="274"/>
    </location>
</feature>
<evidence type="ECO:0000256" key="1">
    <source>
        <dbReference type="SAM" id="Phobius"/>
    </source>
</evidence>
<gene>
    <name evidence="2" type="ORF">CH362_13875</name>
</gene>
<keyword evidence="1" id="KW-0472">Membrane</keyword>
<reference evidence="2 3" key="1">
    <citation type="submission" date="2017-07" db="EMBL/GenBank/DDBJ databases">
        <title>Leptospira spp. isolated from tropical soils.</title>
        <authorList>
            <person name="Thibeaux R."/>
            <person name="Iraola G."/>
            <person name="Ferres I."/>
            <person name="Bierque E."/>
            <person name="Girault D."/>
            <person name="Soupe-Gilbert M.-E."/>
            <person name="Picardeau M."/>
            <person name="Goarant C."/>
        </authorList>
    </citation>
    <scope>NUCLEOTIDE SEQUENCE [LARGE SCALE GENOMIC DNA]</scope>
    <source>
        <strain evidence="2 3">FH4-C-A2</strain>
    </source>
</reference>
<evidence type="ECO:0000313" key="2">
    <source>
        <dbReference type="EMBL" id="PJZ48304.1"/>
    </source>
</evidence>
<keyword evidence="1" id="KW-0812">Transmembrane</keyword>
<feature type="transmembrane region" description="Helical" evidence="1">
    <location>
        <begin position="162"/>
        <end position="187"/>
    </location>
</feature>
<feature type="transmembrane region" description="Helical" evidence="1">
    <location>
        <begin position="106"/>
        <end position="127"/>
    </location>
</feature>